<accession>A0A6I1FH77</accession>
<dbReference type="Pfam" id="PF02391">
    <property type="entry name" value="MoaE"/>
    <property type="match status" value="1"/>
</dbReference>
<organism evidence="1 2">
    <name type="scientific">Bacillus aerolatus</name>
    <dbReference type="NCBI Taxonomy" id="2653354"/>
    <lineage>
        <taxon>Bacteria</taxon>
        <taxon>Bacillati</taxon>
        <taxon>Bacillota</taxon>
        <taxon>Bacilli</taxon>
        <taxon>Bacillales</taxon>
        <taxon>Bacillaceae</taxon>
        <taxon>Bacillus</taxon>
    </lineage>
</organism>
<dbReference type="PANTHER" id="PTHR23404">
    <property type="entry name" value="MOLYBDOPTERIN SYNTHASE RELATED"/>
    <property type="match status" value="1"/>
</dbReference>
<dbReference type="RefSeq" id="WP_152150530.1">
    <property type="nucleotide sequence ID" value="NZ_WEIO01000003.1"/>
</dbReference>
<dbReference type="Proteomes" id="UP000429595">
    <property type="component" value="Unassembled WGS sequence"/>
</dbReference>
<sequence>MIEIKLQHTPIDVNYHFQKILNPHHGGNNMFVGTIRDITGTIKTSAIEYYAYEEMAIKEMEKLAQEVEAKYNADVVVVHRLGMLDISDIAVFVGVSTPHRDESYQGSRYIIEELKKRVPIWKKEFDEDKVRWGGIRDDSNR</sequence>
<reference evidence="1 2" key="1">
    <citation type="submission" date="2019-10" db="EMBL/GenBank/DDBJ databases">
        <title>Bacillus aerolatum sp. nov., isolated from bioaerosol of sport playgrounds.</title>
        <authorList>
            <person name="Chen P."/>
            <person name="Zhang G."/>
        </authorList>
    </citation>
    <scope>NUCLEOTIDE SEQUENCE [LARGE SCALE GENOMIC DNA]</scope>
    <source>
        <strain evidence="1 2">CX253</strain>
    </source>
</reference>
<proteinExistence type="predicted"/>
<comment type="caution">
    <text evidence="1">The sequence shown here is derived from an EMBL/GenBank/DDBJ whole genome shotgun (WGS) entry which is preliminary data.</text>
</comment>
<dbReference type="EMBL" id="WEIO01000003">
    <property type="protein sequence ID" value="KAB7707567.1"/>
    <property type="molecule type" value="Genomic_DNA"/>
</dbReference>
<dbReference type="InterPro" id="IPR003448">
    <property type="entry name" value="Mopterin_biosynth_MoaE"/>
</dbReference>
<dbReference type="Gene3D" id="3.90.1170.40">
    <property type="entry name" value="Molybdopterin biosynthesis MoaE subunit"/>
    <property type="match status" value="1"/>
</dbReference>
<dbReference type="InterPro" id="IPR036563">
    <property type="entry name" value="MoaE_sf"/>
</dbReference>
<name>A0A6I1FH77_9BACI</name>
<protein>
    <submittedName>
        <fullName evidence="1">Molybdenum cofactor biosynthesis protein MoaE</fullName>
    </submittedName>
</protein>
<evidence type="ECO:0000313" key="1">
    <source>
        <dbReference type="EMBL" id="KAB7707567.1"/>
    </source>
</evidence>
<keyword evidence="2" id="KW-1185">Reference proteome</keyword>
<dbReference type="GO" id="GO:0006777">
    <property type="term" value="P:Mo-molybdopterin cofactor biosynthetic process"/>
    <property type="evidence" value="ECO:0007669"/>
    <property type="project" value="InterPro"/>
</dbReference>
<evidence type="ECO:0000313" key="2">
    <source>
        <dbReference type="Proteomes" id="UP000429595"/>
    </source>
</evidence>
<dbReference type="AlphaFoldDB" id="A0A6I1FH77"/>
<gene>
    <name evidence="1" type="ORF">F9802_07420</name>
</gene>
<dbReference type="CDD" id="cd00756">
    <property type="entry name" value="MoaE"/>
    <property type="match status" value="1"/>
</dbReference>
<dbReference type="SUPFAM" id="SSF54690">
    <property type="entry name" value="Molybdopterin synthase subunit MoaE"/>
    <property type="match status" value="1"/>
</dbReference>